<reference evidence="3 4" key="1">
    <citation type="submission" date="2007-10" db="EMBL/GenBank/DDBJ databases">
        <title>Complete sequence of Desulfococcus oleovorans Hxd3.</title>
        <authorList>
            <consortium name="US DOE Joint Genome Institute"/>
            <person name="Copeland A."/>
            <person name="Lucas S."/>
            <person name="Lapidus A."/>
            <person name="Barry K."/>
            <person name="Glavina del Rio T."/>
            <person name="Dalin E."/>
            <person name="Tice H."/>
            <person name="Pitluck S."/>
            <person name="Kiss H."/>
            <person name="Brettin T."/>
            <person name="Bruce D."/>
            <person name="Detter J.C."/>
            <person name="Han C."/>
            <person name="Schmutz J."/>
            <person name="Larimer F."/>
            <person name="Land M."/>
            <person name="Hauser L."/>
            <person name="Kyrpides N."/>
            <person name="Kim E."/>
            <person name="Wawrik B."/>
            <person name="Richardson P."/>
        </authorList>
    </citation>
    <scope>NUCLEOTIDE SEQUENCE [LARGE SCALE GENOMIC DNA]</scope>
    <source>
        <strain evidence="4">DSM 6200 / JCM 39069 / Hxd3</strain>
    </source>
</reference>
<evidence type="ECO:0000259" key="2">
    <source>
        <dbReference type="Pfam" id="PF01850"/>
    </source>
</evidence>
<name>A9A0T9_DESOH</name>
<protein>
    <submittedName>
        <fullName evidence="3">PilT protein domain protein</fullName>
    </submittedName>
</protein>
<dbReference type="PANTHER" id="PTHR35901:SF1">
    <property type="entry name" value="EXONUCLEASE VAPC9"/>
    <property type="match status" value="1"/>
</dbReference>
<dbReference type="Pfam" id="PF01850">
    <property type="entry name" value="PIN"/>
    <property type="match status" value="1"/>
</dbReference>
<keyword evidence="4" id="KW-1185">Reference proteome</keyword>
<dbReference type="EMBL" id="CP000859">
    <property type="protein sequence ID" value="ABW67564.1"/>
    <property type="molecule type" value="Genomic_DNA"/>
</dbReference>
<dbReference type="InterPro" id="IPR029060">
    <property type="entry name" value="PIN-like_dom_sf"/>
</dbReference>
<dbReference type="HOGENOM" id="CLU_121774_4_0_7"/>
<proteinExistence type="predicted"/>
<dbReference type="Gene3D" id="3.40.50.1010">
    <property type="entry name" value="5'-nuclease"/>
    <property type="match status" value="1"/>
</dbReference>
<dbReference type="eggNOG" id="COG4113">
    <property type="taxonomic scope" value="Bacteria"/>
</dbReference>
<dbReference type="STRING" id="96561.Dole_1760"/>
<dbReference type="PANTHER" id="PTHR35901">
    <property type="entry name" value="RIBONUCLEASE VAPC3"/>
    <property type="match status" value="1"/>
</dbReference>
<evidence type="ECO:0000256" key="1">
    <source>
        <dbReference type="ARBA" id="ARBA00022842"/>
    </source>
</evidence>
<dbReference type="AlphaFoldDB" id="A9A0T9"/>
<dbReference type="OrthoDB" id="370171at2"/>
<dbReference type="Proteomes" id="UP000008561">
    <property type="component" value="Chromosome"/>
</dbReference>
<dbReference type="KEGG" id="dol:Dole_1760"/>
<dbReference type="CDD" id="cd09873">
    <property type="entry name" value="PIN_Pae0151-like"/>
    <property type="match status" value="1"/>
</dbReference>
<gene>
    <name evidence="3" type="ordered locus">Dole_1760</name>
</gene>
<sequence length="130" mass="14470">MDIVIDTSALIAVIVGEPERKRIIEKTKGNMLIGPGSIPWEVGNAFSAMFKQKRLTLEEAKKGLSIFKSIPLRYTEPDFTAALTLSRQANIYAYDAYFLDCATRHKSPLLTLDLRLKAAAQALNIETLEV</sequence>
<dbReference type="InterPro" id="IPR051619">
    <property type="entry name" value="TypeII_TA_RNase_PINc/VapC"/>
</dbReference>
<dbReference type="RefSeq" id="WP_012175180.1">
    <property type="nucleotide sequence ID" value="NC_009943.1"/>
</dbReference>
<evidence type="ECO:0000313" key="3">
    <source>
        <dbReference type="EMBL" id="ABW67564.1"/>
    </source>
</evidence>
<dbReference type="InterPro" id="IPR044153">
    <property type="entry name" value="PIN_Pae0151-like"/>
</dbReference>
<keyword evidence="1" id="KW-0460">Magnesium</keyword>
<feature type="domain" description="PIN" evidence="2">
    <location>
        <begin position="3"/>
        <end position="120"/>
    </location>
</feature>
<evidence type="ECO:0000313" key="4">
    <source>
        <dbReference type="Proteomes" id="UP000008561"/>
    </source>
</evidence>
<accession>A9A0T9</accession>
<dbReference type="SUPFAM" id="SSF88723">
    <property type="entry name" value="PIN domain-like"/>
    <property type="match status" value="1"/>
</dbReference>
<organism evidence="3 4">
    <name type="scientific">Desulfosudis oleivorans (strain DSM 6200 / JCM 39069 / Hxd3)</name>
    <name type="common">Desulfococcus oleovorans</name>
    <dbReference type="NCBI Taxonomy" id="96561"/>
    <lineage>
        <taxon>Bacteria</taxon>
        <taxon>Pseudomonadati</taxon>
        <taxon>Thermodesulfobacteriota</taxon>
        <taxon>Desulfobacteria</taxon>
        <taxon>Desulfobacterales</taxon>
        <taxon>Desulfosudaceae</taxon>
        <taxon>Desulfosudis</taxon>
    </lineage>
</organism>
<dbReference type="InterPro" id="IPR002716">
    <property type="entry name" value="PIN_dom"/>
</dbReference>